<gene>
    <name evidence="3" type="ORF">F8D48_09130</name>
</gene>
<evidence type="ECO:0000256" key="1">
    <source>
        <dbReference type="ARBA" id="ARBA00023125"/>
    </source>
</evidence>
<accession>A0A7C8FYQ3</accession>
<dbReference type="Proteomes" id="UP000479639">
    <property type="component" value="Unassembled WGS sequence"/>
</dbReference>
<sequence>MSGFDMGVLADNLRAERVRARMSQKDVADAIGASPAAVQKWEAGESVPLIGSVYSLADLYGIGIDKLCGWNKAEQSAA</sequence>
<feature type="domain" description="HTH cro/C1-type" evidence="2">
    <location>
        <begin position="13"/>
        <end position="67"/>
    </location>
</feature>
<reference evidence="3 4" key="1">
    <citation type="submission" date="2019-09" db="EMBL/GenBank/DDBJ databases">
        <title>Whole genome shotgun sequencing (WGS) of Ellagibacter isourolithinifaciens DSM 104140(T) and Adlercreutzia muris DSM 29508(T).</title>
        <authorList>
            <person name="Stoll D.A."/>
            <person name="Danylec N."/>
            <person name="Huch M."/>
        </authorList>
    </citation>
    <scope>NUCLEOTIDE SEQUENCE [LARGE SCALE GENOMIC DNA]</scope>
    <source>
        <strain evidence="3 4">DSM 29508</strain>
    </source>
</reference>
<dbReference type="PANTHER" id="PTHR46558:SF11">
    <property type="entry name" value="HTH-TYPE TRANSCRIPTIONAL REGULATOR XRE"/>
    <property type="match status" value="1"/>
</dbReference>
<keyword evidence="1" id="KW-0238">DNA-binding</keyword>
<dbReference type="AlphaFoldDB" id="A0A7C8FYQ3"/>
<proteinExistence type="predicted"/>
<keyword evidence="4" id="KW-1185">Reference proteome</keyword>
<evidence type="ECO:0000259" key="2">
    <source>
        <dbReference type="PROSITE" id="PS50943"/>
    </source>
</evidence>
<organism evidence="3 4">
    <name type="scientific">Adlercreutzia muris</name>
    <dbReference type="NCBI Taxonomy" id="1796610"/>
    <lineage>
        <taxon>Bacteria</taxon>
        <taxon>Bacillati</taxon>
        <taxon>Actinomycetota</taxon>
        <taxon>Coriobacteriia</taxon>
        <taxon>Eggerthellales</taxon>
        <taxon>Eggerthellaceae</taxon>
        <taxon>Adlercreutzia</taxon>
    </lineage>
</organism>
<dbReference type="Gene3D" id="1.10.260.40">
    <property type="entry name" value="lambda repressor-like DNA-binding domains"/>
    <property type="match status" value="1"/>
</dbReference>
<comment type="caution">
    <text evidence="3">The sequence shown here is derived from an EMBL/GenBank/DDBJ whole genome shotgun (WGS) entry which is preliminary data.</text>
</comment>
<dbReference type="Pfam" id="PF01381">
    <property type="entry name" value="HTH_3"/>
    <property type="match status" value="1"/>
</dbReference>
<name>A0A7C8FYQ3_9ACTN</name>
<dbReference type="SMART" id="SM00530">
    <property type="entry name" value="HTH_XRE"/>
    <property type="match status" value="1"/>
</dbReference>
<dbReference type="PROSITE" id="PS50943">
    <property type="entry name" value="HTH_CROC1"/>
    <property type="match status" value="1"/>
</dbReference>
<evidence type="ECO:0000313" key="3">
    <source>
        <dbReference type="EMBL" id="KAB1642778.1"/>
    </source>
</evidence>
<dbReference type="GO" id="GO:0003677">
    <property type="term" value="F:DNA binding"/>
    <property type="evidence" value="ECO:0007669"/>
    <property type="project" value="UniProtKB-KW"/>
</dbReference>
<dbReference type="PANTHER" id="PTHR46558">
    <property type="entry name" value="TRACRIPTIONAL REGULATORY PROTEIN-RELATED-RELATED"/>
    <property type="match status" value="1"/>
</dbReference>
<dbReference type="SUPFAM" id="SSF47413">
    <property type="entry name" value="lambda repressor-like DNA-binding domains"/>
    <property type="match status" value="1"/>
</dbReference>
<evidence type="ECO:0000313" key="4">
    <source>
        <dbReference type="Proteomes" id="UP000479639"/>
    </source>
</evidence>
<dbReference type="InterPro" id="IPR001387">
    <property type="entry name" value="Cro/C1-type_HTH"/>
</dbReference>
<dbReference type="CDD" id="cd00093">
    <property type="entry name" value="HTH_XRE"/>
    <property type="match status" value="1"/>
</dbReference>
<dbReference type="EMBL" id="WAJS01000030">
    <property type="protein sequence ID" value="KAB1642778.1"/>
    <property type="molecule type" value="Genomic_DNA"/>
</dbReference>
<dbReference type="InterPro" id="IPR010982">
    <property type="entry name" value="Lambda_DNA-bd_dom_sf"/>
</dbReference>
<protein>
    <submittedName>
        <fullName evidence="3">Helix-turn-helix transcriptional regulator</fullName>
    </submittedName>
</protein>